<dbReference type="Proteomes" id="UP001231189">
    <property type="component" value="Unassembled WGS sequence"/>
</dbReference>
<dbReference type="AlphaFoldDB" id="A0AAD8TJ67"/>
<feature type="transmembrane region" description="Helical" evidence="1">
    <location>
        <begin position="63"/>
        <end position="81"/>
    </location>
</feature>
<dbReference type="InterPro" id="IPR021775">
    <property type="entry name" value="DUF3339"/>
</dbReference>
<name>A0AAD8TJ67_LOLMU</name>
<accession>A0AAD8TJ67</accession>
<feature type="transmembrane region" description="Helical" evidence="1">
    <location>
        <begin position="20"/>
        <end position="42"/>
    </location>
</feature>
<sequence>MGRSWSALDLVAGGLLPGTMIDWAPLVVGVVLFVLLSPGLLLELPGTRRCVDFCSHRTTGKAITIHTLVFFTLFAVITLGFKLRIYTGA</sequence>
<comment type="caution">
    <text evidence="2">The sequence shown here is derived from an EMBL/GenBank/DDBJ whole genome shotgun (WGS) entry which is preliminary data.</text>
</comment>
<organism evidence="2 3">
    <name type="scientific">Lolium multiflorum</name>
    <name type="common">Italian ryegrass</name>
    <name type="synonym">Lolium perenne subsp. multiflorum</name>
    <dbReference type="NCBI Taxonomy" id="4521"/>
    <lineage>
        <taxon>Eukaryota</taxon>
        <taxon>Viridiplantae</taxon>
        <taxon>Streptophyta</taxon>
        <taxon>Embryophyta</taxon>
        <taxon>Tracheophyta</taxon>
        <taxon>Spermatophyta</taxon>
        <taxon>Magnoliopsida</taxon>
        <taxon>Liliopsida</taxon>
        <taxon>Poales</taxon>
        <taxon>Poaceae</taxon>
        <taxon>BOP clade</taxon>
        <taxon>Pooideae</taxon>
        <taxon>Poodae</taxon>
        <taxon>Poeae</taxon>
        <taxon>Poeae Chloroplast Group 2 (Poeae type)</taxon>
        <taxon>Loliodinae</taxon>
        <taxon>Loliinae</taxon>
        <taxon>Lolium</taxon>
    </lineage>
</organism>
<keyword evidence="3" id="KW-1185">Reference proteome</keyword>
<evidence type="ECO:0000256" key="1">
    <source>
        <dbReference type="SAM" id="Phobius"/>
    </source>
</evidence>
<dbReference type="Pfam" id="PF11820">
    <property type="entry name" value="DUF3339"/>
    <property type="match status" value="1"/>
</dbReference>
<evidence type="ECO:0000313" key="2">
    <source>
        <dbReference type="EMBL" id="KAK1682843.1"/>
    </source>
</evidence>
<protein>
    <submittedName>
        <fullName evidence="2">Uncharacterized protein</fullName>
    </submittedName>
</protein>
<dbReference type="PANTHER" id="PTHR33128">
    <property type="entry name" value="OS05G0103400 PROTEIN"/>
    <property type="match status" value="1"/>
</dbReference>
<keyword evidence="1" id="KW-1133">Transmembrane helix</keyword>
<keyword evidence="1" id="KW-0472">Membrane</keyword>
<proteinExistence type="predicted"/>
<keyword evidence="1" id="KW-0812">Transmembrane</keyword>
<evidence type="ECO:0000313" key="3">
    <source>
        <dbReference type="Proteomes" id="UP001231189"/>
    </source>
</evidence>
<dbReference type="EMBL" id="JAUUTY010000002">
    <property type="protein sequence ID" value="KAK1682843.1"/>
    <property type="molecule type" value="Genomic_DNA"/>
</dbReference>
<dbReference type="PANTHER" id="PTHR33128:SF78">
    <property type="entry name" value="OS04G0387900 PROTEIN"/>
    <property type="match status" value="1"/>
</dbReference>
<reference evidence="2" key="1">
    <citation type="submission" date="2023-07" db="EMBL/GenBank/DDBJ databases">
        <title>A chromosome-level genome assembly of Lolium multiflorum.</title>
        <authorList>
            <person name="Chen Y."/>
            <person name="Copetti D."/>
            <person name="Kolliker R."/>
            <person name="Studer B."/>
        </authorList>
    </citation>
    <scope>NUCLEOTIDE SEQUENCE</scope>
    <source>
        <strain evidence="2">02402/16</strain>
        <tissue evidence="2">Leaf</tissue>
    </source>
</reference>
<gene>
    <name evidence="2" type="ORF">QYE76_043691</name>
</gene>